<keyword evidence="1" id="KW-0732">Signal</keyword>
<dbReference type="GO" id="GO:0007229">
    <property type="term" value="P:integrin-mediated signaling pathway"/>
    <property type="evidence" value="ECO:0007669"/>
    <property type="project" value="UniProtKB-KW"/>
</dbReference>
<evidence type="ECO:0000256" key="3">
    <source>
        <dbReference type="ARBA" id="ARBA00023180"/>
    </source>
</evidence>
<organism evidence="6 7">
    <name type="scientific">Mytilus coruscus</name>
    <name type="common">Sea mussel</name>
    <dbReference type="NCBI Taxonomy" id="42192"/>
    <lineage>
        <taxon>Eukaryota</taxon>
        <taxon>Metazoa</taxon>
        <taxon>Spiralia</taxon>
        <taxon>Lophotrochozoa</taxon>
        <taxon>Mollusca</taxon>
        <taxon>Bivalvia</taxon>
        <taxon>Autobranchia</taxon>
        <taxon>Pteriomorphia</taxon>
        <taxon>Mytilida</taxon>
        <taxon>Mytiloidea</taxon>
        <taxon>Mytilidae</taxon>
        <taxon>Mytilinae</taxon>
        <taxon>Mytilus</taxon>
    </lineage>
</organism>
<dbReference type="PANTHER" id="PTHR23220">
    <property type="entry name" value="INTEGRIN ALPHA"/>
    <property type="match status" value="1"/>
</dbReference>
<dbReference type="Gene3D" id="2.130.10.130">
    <property type="entry name" value="Integrin alpha, N-terminal"/>
    <property type="match status" value="1"/>
</dbReference>
<dbReference type="GO" id="GO:0009897">
    <property type="term" value="C:external side of plasma membrane"/>
    <property type="evidence" value="ECO:0007669"/>
    <property type="project" value="TreeGrafter"/>
</dbReference>
<dbReference type="AlphaFoldDB" id="A0A6J8BW26"/>
<evidence type="ECO:0000313" key="7">
    <source>
        <dbReference type="Proteomes" id="UP000507470"/>
    </source>
</evidence>
<dbReference type="PANTHER" id="PTHR23220:SF122">
    <property type="entry name" value="INTEGRIN ALPHA-PS1"/>
    <property type="match status" value="1"/>
</dbReference>
<comment type="subcellular location">
    <subcellularLocation>
        <location evidence="5">Membrane</location>
        <topology evidence="5">Single-pass type I membrane protein</topology>
    </subcellularLocation>
</comment>
<evidence type="ECO:0000256" key="5">
    <source>
        <dbReference type="RuleBase" id="RU003762"/>
    </source>
</evidence>
<name>A0A6J8BW26_MYTCO</name>
<dbReference type="InterPro" id="IPR013517">
    <property type="entry name" value="FG-GAP"/>
</dbReference>
<dbReference type="GO" id="GO:0098609">
    <property type="term" value="P:cell-cell adhesion"/>
    <property type="evidence" value="ECO:0007669"/>
    <property type="project" value="TreeGrafter"/>
</dbReference>
<keyword evidence="5" id="KW-0401">Integrin</keyword>
<dbReference type="GO" id="GO:0007160">
    <property type="term" value="P:cell-matrix adhesion"/>
    <property type="evidence" value="ECO:0007669"/>
    <property type="project" value="TreeGrafter"/>
</dbReference>
<evidence type="ECO:0000256" key="2">
    <source>
        <dbReference type="ARBA" id="ARBA00022737"/>
    </source>
</evidence>
<dbReference type="SUPFAM" id="SSF69318">
    <property type="entry name" value="Integrin alpha N-terminal domain"/>
    <property type="match status" value="2"/>
</dbReference>
<protein>
    <submittedName>
        <fullName evidence="6">ITGA9</fullName>
    </submittedName>
</protein>
<proteinExistence type="inferred from homology"/>
<keyword evidence="3" id="KW-0325">Glycoprotein</keyword>
<accession>A0A6J8BW26</accession>
<keyword evidence="7" id="KW-1185">Reference proteome</keyword>
<dbReference type="SMART" id="SM00191">
    <property type="entry name" value="Int_alpha"/>
    <property type="match status" value="5"/>
</dbReference>
<dbReference type="InterPro" id="IPR028994">
    <property type="entry name" value="Integrin_alpha_N"/>
</dbReference>
<comment type="similarity">
    <text evidence="5">Belongs to the integrin alpha chain family.</text>
</comment>
<keyword evidence="5" id="KW-0675">Receptor</keyword>
<dbReference type="OrthoDB" id="5573735at2759"/>
<feature type="repeat" description="FG-GAP" evidence="4">
    <location>
        <begin position="260"/>
        <end position="317"/>
    </location>
</feature>
<dbReference type="GO" id="GO:0033627">
    <property type="term" value="P:cell adhesion mediated by integrin"/>
    <property type="evidence" value="ECO:0007669"/>
    <property type="project" value="TreeGrafter"/>
</dbReference>
<dbReference type="Proteomes" id="UP000507470">
    <property type="component" value="Unassembled WGS sequence"/>
</dbReference>
<gene>
    <name evidence="6" type="ORF">MCOR_21946</name>
</gene>
<dbReference type="Pfam" id="PF01839">
    <property type="entry name" value="FG-GAP"/>
    <property type="match status" value="1"/>
</dbReference>
<dbReference type="InterPro" id="IPR000413">
    <property type="entry name" value="Integrin_alpha"/>
</dbReference>
<sequence length="480" mass="52954">MDNVVTLKEESGKYFGYSVVMFNNQDGNWVLVGAPKDTFTHSHEIKTPGNVYKCKVNLITQEKCTKLMIRTIEDRNDTHREEDHQLLGASMAVFNESIVMCAPLWKIMKGNRSEPVGRCYSVDKSLGHDYSTSFNLSYNESGNSYAQAGFAVSSKALQDKQRQTVLMGAPGLHHWKGGFISLNLENIQRFQRYSHVSIHSDIKKAIVNNTLMGYSITTGKLAQKHDCSKTVVLGAPYFKTAEGITGSVLVVCLTTNKSMTVKKQVSGKMHGSGFGTALVFEDINGDGLDDLIVGAPFNRIDSGEVCVYYGTDTDDVLVKSQQELTMSIPGRFGSAIQCVGDLNKDGYKDMNRTLNGYSSQKDITVLCAKKTALKRGTGQKLGSIGHAFAGGSPAKAICYQRCTKLICQMKDIAVGAPYQRDLRGSVYIYHGGPTSLTFTQEIRSEEVGRNLLSFGWFISTPVDIDQNGYTGYIYFYLRIT</sequence>
<keyword evidence="2" id="KW-0677">Repeat</keyword>
<evidence type="ECO:0000313" key="6">
    <source>
        <dbReference type="EMBL" id="CAC5386517.1"/>
    </source>
</evidence>
<reference evidence="6 7" key="1">
    <citation type="submission" date="2020-06" db="EMBL/GenBank/DDBJ databases">
        <authorList>
            <person name="Li R."/>
            <person name="Bekaert M."/>
        </authorList>
    </citation>
    <scope>NUCLEOTIDE SEQUENCE [LARGE SCALE GENOMIC DNA]</scope>
    <source>
        <strain evidence="7">wild</strain>
    </source>
</reference>
<dbReference type="GO" id="GO:0005178">
    <property type="term" value="F:integrin binding"/>
    <property type="evidence" value="ECO:0007669"/>
    <property type="project" value="TreeGrafter"/>
</dbReference>
<dbReference type="InterPro" id="IPR013519">
    <property type="entry name" value="Int_alpha_beta-p"/>
</dbReference>
<dbReference type="GO" id="GO:0008305">
    <property type="term" value="C:integrin complex"/>
    <property type="evidence" value="ECO:0007669"/>
    <property type="project" value="InterPro"/>
</dbReference>
<feature type="repeat" description="FG-GAP" evidence="4">
    <location>
        <begin position="1"/>
        <end position="63"/>
    </location>
</feature>
<dbReference type="PRINTS" id="PR01185">
    <property type="entry name" value="INTEGRINA"/>
</dbReference>
<evidence type="ECO:0000256" key="1">
    <source>
        <dbReference type="ARBA" id="ARBA00022729"/>
    </source>
</evidence>
<dbReference type="EMBL" id="CACVKT020003884">
    <property type="protein sequence ID" value="CAC5386517.1"/>
    <property type="molecule type" value="Genomic_DNA"/>
</dbReference>
<evidence type="ECO:0000256" key="4">
    <source>
        <dbReference type="PROSITE-ProRule" id="PRU00803"/>
    </source>
</evidence>
<dbReference type="PROSITE" id="PS51470">
    <property type="entry name" value="FG_GAP"/>
    <property type="match status" value="2"/>
</dbReference>
<keyword evidence="5" id="KW-0130">Cell adhesion</keyword>